<dbReference type="AlphaFoldDB" id="A0A6A6UQB9"/>
<dbReference type="OrthoDB" id="2099276at2759"/>
<sequence>MGVEDPQHNPHKESFGDEWVPTPVALFQTCKTLHQEACEVFYGENVFVLDASKGIKNFDMLSSVSTQTLTLVRTLQIEFKNEFKDANPQHQWISPWLHEWERTCEFLASKFPRDANTVSIDLSVPYIDRSPDAYHFLGSMCTLAPLARVRYHDERPQRRRRRRNGLIIPLFPTELERQNNFRTLRMLEHHRFSFTSRQIEKRKGGFFPFLSLPVELQEIVLSHTDLVGNTRTGLPLTKAINHASQCCSYCMDPNLKPDSKPEERCCCSVPLHSYSSTCRCNPLRSSGLLLTSKYVRELGLAVLQRENIFFCSGHLIDMLHEVKSLVRPSKPQLPRVRELRITIDHYNWSSSFHSASLRDPVDPELWRTGMLELLAVINLHFKHLKLLSVVFGSRCELPQGITDLLEQTITELVKDGTVKYKHCIVDLAKQKVNGMAT</sequence>
<dbReference type="EMBL" id="MU004231">
    <property type="protein sequence ID" value="KAF2673631.1"/>
    <property type="molecule type" value="Genomic_DNA"/>
</dbReference>
<dbReference type="PANTHER" id="PTHR42085">
    <property type="entry name" value="F-BOX DOMAIN-CONTAINING PROTEIN"/>
    <property type="match status" value="1"/>
</dbReference>
<keyword evidence="2" id="KW-1185">Reference proteome</keyword>
<organism evidence="1 2">
    <name type="scientific">Microthyrium microscopicum</name>
    <dbReference type="NCBI Taxonomy" id="703497"/>
    <lineage>
        <taxon>Eukaryota</taxon>
        <taxon>Fungi</taxon>
        <taxon>Dikarya</taxon>
        <taxon>Ascomycota</taxon>
        <taxon>Pezizomycotina</taxon>
        <taxon>Dothideomycetes</taxon>
        <taxon>Dothideomycetes incertae sedis</taxon>
        <taxon>Microthyriales</taxon>
        <taxon>Microthyriaceae</taxon>
        <taxon>Microthyrium</taxon>
    </lineage>
</organism>
<protein>
    <submittedName>
        <fullName evidence="1">Uncharacterized protein</fullName>
    </submittedName>
</protein>
<gene>
    <name evidence="1" type="ORF">BT63DRAFT_437281</name>
</gene>
<reference evidence="1" key="1">
    <citation type="journal article" date="2020" name="Stud. Mycol.">
        <title>101 Dothideomycetes genomes: a test case for predicting lifestyles and emergence of pathogens.</title>
        <authorList>
            <person name="Haridas S."/>
            <person name="Albert R."/>
            <person name="Binder M."/>
            <person name="Bloem J."/>
            <person name="Labutti K."/>
            <person name="Salamov A."/>
            <person name="Andreopoulos B."/>
            <person name="Baker S."/>
            <person name="Barry K."/>
            <person name="Bills G."/>
            <person name="Bluhm B."/>
            <person name="Cannon C."/>
            <person name="Castanera R."/>
            <person name="Culley D."/>
            <person name="Daum C."/>
            <person name="Ezra D."/>
            <person name="Gonzalez J."/>
            <person name="Henrissat B."/>
            <person name="Kuo A."/>
            <person name="Liang C."/>
            <person name="Lipzen A."/>
            <person name="Lutzoni F."/>
            <person name="Magnuson J."/>
            <person name="Mondo S."/>
            <person name="Nolan M."/>
            <person name="Ohm R."/>
            <person name="Pangilinan J."/>
            <person name="Park H.-J."/>
            <person name="Ramirez L."/>
            <person name="Alfaro M."/>
            <person name="Sun H."/>
            <person name="Tritt A."/>
            <person name="Yoshinaga Y."/>
            <person name="Zwiers L.-H."/>
            <person name="Turgeon B."/>
            <person name="Goodwin S."/>
            <person name="Spatafora J."/>
            <person name="Crous P."/>
            <person name="Grigoriev I."/>
        </authorList>
    </citation>
    <scope>NUCLEOTIDE SEQUENCE</scope>
    <source>
        <strain evidence="1">CBS 115976</strain>
    </source>
</reference>
<name>A0A6A6UQB9_9PEZI</name>
<dbReference type="PANTHER" id="PTHR42085:SF1">
    <property type="entry name" value="F-BOX DOMAIN-CONTAINING PROTEIN"/>
    <property type="match status" value="1"/>
</dbReference>
<evidence type="ECO:0000313" key="1">
    <source>
        <dbReference type="EMBL" id="KAF2673631.1"/>
    </source>
</evidence>
<proteinExistence type="predicted"/>
<dbReference type="InterPro" id="IPR038883">
    <property type="entry name" value="AN11006-like"/>
</dbReference>
<evidence type="ECO:0000313" key="2">
    <source>
        <dbReference type="Proteomes" id="UP000799302"/>
    </source>
</evidence>
<dbReference type="Proteomes" id="UP000799302">
    <property type="component" value="Unassembled WGS sequence"/>
</dbReference>
<accession>A0A6A6UQB9</accession>